<keyword evidence="3" id="KW-1185">Reference proteome</keyword>
<reference evidence="2 3" key="1">
    <citation type="submission" date="2020-02" db="EMBL/GenBank/DDBJ databases">
        <title>Synteny-based analysis reveals conserved mechanism for high triclosan tolerance in Pseudomonas, as well as instances of horizontal transfer.</title>
        <authorList>
            <person name="Mcfarland A.G."/>
            <person name="Bertucci H.K."/>
            <person name="Litmann E."/>
            <person name="Shen J."/>
            <person name="Huttenhower C."/>
            <person name="Hartmann E.M."/>
        </authorList>
    </citation>
    <scope>NUCLEOTIDE SEQUENCE [LARGE SCALE GENOMIC DNA]</scope>
    <source>
        <strain evidence="2 3">115A1</strain>
    </source>
</reference>
<proteinExistence type="predicted"/>
<dbReference type="InterPro" id="IPR010496">
    <property type="entry name" value="AL/BT2_dom"/>
</dbReference>
<sequence length="196" mass="22132">MNRSLDASRWRAWRGEGFPENSWRIAEGELQAIDTAPRVDLASRERFGNFIFSYEFCLPAAGNSGVLYRASEAAEMSWQSGPEIQLLDDSLHSDGQQPTTCNGALYALRAPALATPIEPGRFVSGRLVVRGMQVEHWLDGRQVLAYRLDDPRLQEAIRQSKFASYPRFAAEPVGHLVLQHHGDAVRFRNLWLDTFD</sequence>
<feature type="domain" description="3-keto-alpha-glucoside-1,2-lyase/3-keto-2-hydroxy-glucal hydratase" evidence="1">
    <location>
        <begin position="6"/>
        <end position="192"/>
    </location>
</feature>
<dbReference type="EMBL" id="JAAMRF010000003">
    <property type="protein sequence ID" value="MBA1273131.1"/>
    <property type="molecule type" value="Genomic_DNA"/>
</dbReference>
<accession>A0ABR5YZ13</accession>
<comment type="caution">
    <text evidence="2">The sequence shown here is derived from an EMBL/GenBank/DDBJ whole genome shotgun (WGS) entry which is preliminary data.</text>
</comment>
<protein>
    <submittedName>
        <fullName evidence="2">DUF1080 domain-containing protein</fullName>
    </submittedName>
</protein>
<dbReference type="RefSeq" id="WP_181070066.1">
    <property type="nucleotide sequence ID" value="NZ_JAAMRF010000003.1"/>
</dbReference>
<gene>
    <name evidence="2" type="ORF">G7026_07180</name>
</gene>
<evidence type="ECO:0000313" key="3">
    <source>
        <dbReference type="Proteomes" id="UP000786387"/>
    </source>
</evidence>
<organism evidence="2 3">
    <name type="scientific">Stutzerimonas azotifigens</name>
    <dbReference type="NCBI Taxonomy" id="291995"/>
    <lineage>
        <taxon>Bacteria</taxon>
        <taxon>Pseudomonadati</taxon>
        <taxon>Pseudomonadota</taxon>
        <taxon>Gammaproteobacteria</taxon>
        <taxon>Pseudomonadales</taxon>
        <taxon>Pseudomonadaceae</taxon>
        <taxon>Stutzerimonas</taxon>
    </lineage>
</organism>
<dbReference type="Proteomes" id="UP000786387">
    <property type="component" value="Unassembled WGS sequence"/>
</dbReference>
<evidence type="ECO:0000259" key="1">
    <source>
        <dbReference type="Pfam" id="PF06439"/>
    </source>
</evidence>
<name>A0ABR5YZ13_9GAMM</name>
<dbReference type="Gene3D" id="2.60.120.560">
    <property type="entry name" value="Exo-inulinase, domain 1"/>
    <property type="match status" value="1"/>
</dbReference>
<dbReference type="Pfam" id="PF06439">
    <property type="entry name" value="3keto-disac_hyd"/>
    <property type="match status" value="1"/>
</dbReference>
<evidence type="ECO:0000313" key="2">
    <source>
        <dbReference type="EMBL" id="MBA1273131.1"/>
    </source>
</evidence>